<dbReference type="EMBL" id="SSNY01000012">
    <property type="protein sequence ID" value="THF55306.1"/>
    <property type="molecule type" value="Genomic_DNA"/>
</dbReference>
<feature type="domain" description="Tripartite ATP-independent periplasmic transporters DctQ component" evidence="10">
    <location>
        <begin position="29"/>
        <end position="161"/>
    </location>
</feature>
<evidence type="ECO:0000256" key="9">
    <source>
        <dbReference type="RuleBase" id="RU369079"/>
    </source>
</evidence>
<keyword evidence="3" id="KW-1003">Cell membrane</keyword>
<feature type="transmembrane region" description="Helical" evidence="9">
    <location>
        <begin position="21"/>
        <end position="43"/>
    </location>
</feature>
<evidence type="ECO:0000313" key="11">
    <source>
        <dbReference type="EMBL" id="THF55306.1"/>
    </source>
</evidence>
<evidence type="ECO:0000256" key="3">
    <source>
        <dbReference type="ARBA" id="ARBA00022475"/>
    </source>
</evidence>
<gene>
    <name evidence="11" type="ORF">E6C48_18880</name>
</gene>
<evidence type="ECO:0000256" key="4">
    <source>
        <dbReference type="ARBA" id="ARBA00022519"/>
    </source>
</evidence>
<reference evidence="11 12" key="1">
    <citation type="submission" date="2019-04" db="EMBL/GenBank/DDBJ databases">
        <title>Mesorhizobium composti sp. nov., isolated from compost.</title>
        <authorList>
            <person name="Lin S.-Y."/>
            <person name="Hameed A."/>
            <person name="Hsieh Y.-T."/>
            <person name="Young C.-C."/>
        </authorList>
    </citation>
    <scope>NUCLEOTIDE SEQUENCE [LARGE SCALE GENOMIC DNA]</scope>
    <source>
        <strain evidence="11 12">CC-YTH430</strain>
    </source>
</reference>
<comment type="similarity">
    <text evidence="8 9">Belongs to the TRAP transporter small permease family.</text>
</comment>
<evidence type="ECO:0000259" key="10">
    <source>
        <dbReference type="Pfam" id="PF04290"/>
    </source>
</evidence>
<comment type="subcellular location">
    <subcellularLocation>
        <location evidence="1 9">Cell inner membrane</location>
        <topology evidence="1 9">Multi-pass membrane protein</topology>
    </subcellularLocation>
</comment>
<accession>A0ABY2Q3F8</accession>
<dbReference type="InterPro" id="IPR007387">
    <property type="entry name" value="TRAP_DctQ"/>
</dbReference>
<evidence type="ECO:0000256" key="1">
    <source>
        <dbReference type="ARBA" id="ARBA00004429"/>
    </source>
</evidence>
<protein>
    <recommendedName>
        <fullName evidence="9">TRAP transporter small permease protein</fullName>
    </recommendedName>
</protein>
<evidence type="ECO:0000256" key="8">
    <source>
        <dbReference type="ARBA" id="ARBA00038436"/>
    </source>
</evidence>
<keyword evidence="2 9" id="KW-0813">Transport</keyword>
<evidence type="ECO:0000256" key="7">
    <source>
        <dbReference type="ARBA" id="ARBA00023136"/>
    </source>
</evidence>
<dbReference type="PANTHER" id="PTHR35011:SF4">
    <property type="entry name" value="SLL1102 PROTEIN"/>
    <property type="match status" value="1"/>
</dbReference>
<evidence type="ECO:0000256" key="5">
    <source>
        <dbReference type="ARBA" id="ARBA00022692"/>
    </source>
</evidence>
<feature type="transmembrane region" description="Helical" evidence="9">
    <location>
        <begin position="92"/>
        <end position="113"/>
    </location>
</feature>
<keyword evidence="5 9" id="KW-0812">Transmembrane</keyword>
<organism evidence="11 12">
    <name type="scientific">Ollibium composti</name>
    <dbReference type="NCBI Taxonomy" id="2675109"/>
    <lineage>
        <taxon>Bacteria</taxon>
        <taxon>Pseudomonadati</taxon>
        <taxon>Pseudomonadota</taxon>
        <taxon>Alphaproteobacteria</taxon>
        <taxon>Hyphomicrobiales</taxon>
        <taxon>Phyllobacteriaceae</taxon>
        <taxon>Ollibium</taxon>
    </lineage>
</organism>
<dbReference type="Proteomes" id="UP000306441">
    <property type="component" value="Unassembled WGS sequence"/>
</dbReference>
<dbReference type="RefSeq" id="WP_136359730.1">
    <property type="nucleotide sequence ID" value="NZ_SSNY01000012.1"/>
</dbReference>
<keyword evidence="4 9" id="KW-0997">Cell inner membrane</keyword>
<keyword evidence="6 9" id="KW-1133">Transmembrane helix</keyword>
<keyword evidence="7 9" id="KW-0472">Membrane</keyword>
<comment type="subunit">
    <text evidence="9">The complex comprises the extracytoplasmic solute receptor protein and the two transmembrane proteins.</text>
</comment>
<dbReference type="Pfam" id="PF04290">
    <property type="entry name" value="DctQ"/>
    <property type="match status" value="1"/>
</dbReference>
<comment type="caution">
    <text evidence="11">The sequence shown here is derived from an EMBL/GenBank/DDBJ whole genome shotgun (WGS) entry which is preliminary data.</text>
</comment>
<keyword evidence="12" id="KW-1185">Reference proteome</keyword>
<feature type="transmembrane region" description="Helical" evidence="9">
    <location>
        <begin position="133"/>
        <end position="155"/>
    </location>
</feature>
<comment type="function">
    <text evidence="9">Part of the tripartite ATP-independent periplasmic (TRAP) transport system.</text>
</comment>
<name>A0ABY2Q3F8_9HYPH</name>
<evidence type="ECO:0000256" key="2">
    <source>
        <dbReference type="ARBA" id="ARBA00022448"/>
    </source>
</evidence>
<dbReference type="InterPro" id="IPR055348">
    <property type="entry name" value="DctQ"/>
</dbReference>
<evidence type="ECO:0000313" key="12">
    <source>
        <dbReference type="Proteomes" id="UP000306441"/>
    </source>
</evidence>
<proteinExistence type="inferred from homology"/>
<dbReference type="PANTHER" id="PTHR35011">
    <property type="entry name" value="2,3-DIKETO-L-GULONATE TRAP TRANSPORTER SMALL PERMEASE PROTEIN YIAM"/>
    <property type="match status" value="1"/>
</dbReference>
<feature type="transmembrane region" description="Helical" evidence="9">
    <location>
        <begin position="55"/>
        <end position="71"/>
    </location>
</feature>
<evidence type="ECO:0000256" key="6">
    <source>
        <dbReference type="ARBA" id="ARBA00022989"/>
    </source>
</evidence>
<sequence length="180" mass="19977">MSTLMALSRAIDTLLERLGRIGSLALLGLIGVVIFDVVTRRFMNIGSTQLQEGEWHLHTVLIMLYLGLAYVKNVHVRIDLVRERLSERKQAWIELLGCLLLLMPFCIVVGYHATHFAWTSYIRHEVSQSVDGLPYRFAIKAMLPLGIYLLALAGISRIIVSLNTILSSAGSDTTANAGAR</sequence>